<gene>
    <name evidence="2" type="ORF">PACLA_8A038060</name>
</gene>
<dbReference type="OrthoDB" id="10065482at2759"/>
<dbReference type="Proteomes" id="UP001152795">
    <property type="component" value="Unassembled WGS sequence"/>
</dbReference>
<protein>
    <submittedName>
        <fullName evidence="2">Uncharacterized protein</fullName>
    </submittedName>
</protein>
<proteinExistence type="predicted"/>
<feature type="compositionally biased region" description="Basic and acidic residues" evidence="1">
    <location>
        <begin position="1"/>
        <end position="10"/>
    </location>
</feature>
<accession>A0A6S7HBL3</accession>
<dbReference type="EMBL" id="CACRXK020003846">
    <property type="protein sequence ID" value="CAB4000473.1"/>
    <property type="molecule type" value="Genomic_DNA"/>
</dbReference>
<sequence length="327" mass="37034">MYENLLNHDPESEDPDAEQPTYEGIQLKCGWKVIGTENLATSNGKNLWGNRGSWKGKLLDIEETFQLLCGERLLNDHVRVREGDLEVFGAASFELFFLSHIKAKDDELFDERLSRNVLRQWKSAIRHLVWEKAMKNLLLSCLKPVNDNGITTAVTTDPEAKLEKMETVAQEDCKLNLHPLFALKFTSDAPFQCFVDESKVASLLYTNEILYNKAGSVAMTAFDIATSIGGSEAIVESFYSVMDTQRQVRQLHTTLENRTILDWATSNVLNLEDVISKAAKLYVDGSSSLKLPRHRVGVMKKKTEKSYKASQVLTRMKLEKGRYSFLS</sequence>
<organism evidence="2 3">
    <name type="scientific">Paramuricea clavata</name>
    <name type="common">Red gorgonian</name>
    <name type="synonym">Violescent sea-whip</name>
    <dbReference type="NCBI Taxonomy" id="317549"/>
    <lineage>
        <taxon>Eukaryota</taxon>
        <taxon>Metazoa</taxon>
        <taxon>Cnidaria</taxon>
        <taxon>Anthozoa</taxon>
        <taxon>Octocorallia</taxon>
        <taxon>Malacalcyonacea</taxon>
        <taxon>Plexauridae</taxon>
        <taxon>Paramuricea</taxon>
    </lineage>
</organism>
<feature type="region of interest" description="Disordered" evidence="1">
    <location>
        <begin position="1"/>
        <end position="20"/>
    </location>
</feature>
<reference evidence="2" key="1">
    <citation type="submission" date="2020-04" db="EMBL/GenBank/DDBJ databases">
        <authorList>
            <person name="Alioto T."/>
            <person name="Alioto T."/>
            <person name="Gomez Garrido J."/>
        </authorList>
    </citation>
    <scope>NUCLEOTIDE SEQUENCE</scope>
    <source>
        <strain evidence="2">A484AB</strain>
    </source>
</reference>
<evidence type="ECO:0000313" key="3">
    <source>
        <dbReference type="Proteomes" id="UP001152795"/>
    </source>
</evidence>
<dbReference type="AlphaFoldDB" id="A0A6S7HBL3"/>
<evidence type="ECO:0000313" key="2">
    <source>
        <dbReference type="EMBL" id="CAB4000473.1"/>
    </source>
</evidence>
<comment type="caution">
    <text evidence="2">The sequence shown here is derived from an EMBL/GenBank/DDBJ whole genome shotgun (WGS) entry which is preliminary data.</text>
</comment>
<name>A0A6S7HBL3_PARCT</name>
<keyword evidence="3" id="KW-1185">Reference proteome</keyword>
<evidence type="ECO:0000256" key="1">
    <source>
        <dbReference type="SAM" id="MobiDB-lite"/>
    </source>
</evidence>